<dbReference type="InterPro" id="IPR003691">
    <property type="entry name" value="FluC"/>
</dbReference>
<keyword evidence="5 10" id="KW-0472">Membrane</keyword>
<dbReference type="HAMAP" id="MF_00454">
    <property type="entry name" value="FluC"/>
    <property type="match status" value="1"/>
</dbReference>
<evidence type="ECO:0000313" key="11">
    <source>
        <dbReference type="EMBL" id="GGB09740.1"/>
    </source>
</evidence>
<keyword evidence="6 10" id="KW-0407">Ion channel</keyword>
<evidence type="ECO:0000256" key="8">
    <source>
        <dbReference type="ARBA" id="ARBA00035585"/>
    </source>
</evidence>
<comment type="subcellular location">
    <subcellularLocation>
        <location evidence="1 10">Cell membrane</location>
        <topology evidence="1 10">Multi-pass membrane protein</topology>
    </subcellularLocation>
</comment>
<evidence type="ECO:0000256" key="9">
    <source>
        <dbReference type="ARBA" id="ARBA00049940"/>
    </source>
</evidence>
<keyword evidence="10" id="KW-0813">Transport</keyword>
<feature type="binding site" evidence="10">
    <location>
        <position position="77"/>
    </location>
    <ligand>
        <name>Na(+)</name>
        <dbReference type="ChEBI" id="CHEBI:29101"/>
        <note>structural</note>
    </ligand>
</feature>
<feature type="transmembrane region" description="Helical" evidence="10">
    <location>
        <begin position="32"/>
        <end position="54"/>
    </location>
</feature>
<dbReference type="GO" id="GO:0140114">
    <property type="term" value="P:cellular detoxification of fluoride"/>
    <property type="evidence" value="ECO:0007669"/>
    <property type="project" value="UniProtKB-UniRule"/>
</dbReference>
<comment type="catalytic activity">
    <reaction evidence="8">
        <text>fluoride(in) = fluoride(out)</text>
        <dbReference type="Rhea" id="RHEA:76159"/>
        <dbReference type="ChEBI" id="CHEBI:17051"/>
    </reaction>
    <physiologicalReaction direction="left-to-right" evidence="8">
        <dbReference type="Rhea" id="RHEA:76160"/>
    </physiologicalReaction>
</comment>
<keyword evidence="3 10" id="KW-0812">Transmembrane</keyword>
<name>A0A916SPV5_9MICO</name>
<keyword evidence="10" id="KW-0915">Sodium</keyword>
<accession>A0A916SPV5</accession>
<proteinExistence type="inferred from homology"/>
<comment type="caution">
    <text evidence="11">The sequence shown here is derived from an EMBL/GenBank/DDBJ whole genome shotgun (WGS) entry which is preliminary data.</text>
</comment>
<gene>
    <name evidence="10" type="primary">fluC</name>
    <name evidence="10" type="synonym">crcB</name>
    <name evidence="11" type="ORF">GCM10010979_25440</name>
</gene>
<dbReference type="GO" id="GO:0046872">
    <property type="term" value="F:metal ion binding"/>
    <property type="evidence" value="ECO:0007669"/>
    <property type="project" value="UniProtKB-KW"/>
</dbReference>
<evidence type="ECO:0000256" key="3">
    <source>
        <dbReference type="ARBA" id="ARBA00022692"/>
    </source>
</evidence>
<evidence type="ECO:0000256" key="1">
    <source>
        <dbReference type="ARBA" id="ARBA00004651"/>
    </source>
</evidence>
<keyword evidence="12" id="KW-1185">Reference proteome</keyword>
<dbReference type="Proteomes" id="UP000606922">
    <property type="component" value="Unassembled WGS sequence"/>
</dbReference>
<reference evidence="11" key="2">
    <citation type="submission" date="2020-09" db="EMBL/GenBank/DDBJ databases">
        <authorList>
            <person name="Sun Q."/>
            <person name="Zhou Y."/>
        </authorList>
    </citation>
    <scope>NUCLEOTIDE SEQUENCE</scope>
    <source>
        <strain evidence="11">CGMCC 1.12813</strain>
    </source>
</reference>
<dbReference type="RefSeq" id="WP_188510947.1">
    <property type="nucleotide sequence ID" value="NZ_BMGB01000001.1"/>
</dbReference>
<dbReference type="GO" id="GO:0062054">
    <property type="term" value="F:fluoride channel activity"/>
    <property type="evidence" value="ECO:0007669"/>
    <property type="project" value="UniProtKB-UniRule"/>
</dbReference>
<feature type="transmembrane region" description="Helical" evidence="10">
    <location>
        <begin position="96"/>
        <end position="120"/>
    </location>
</feature>
<comment type="activity regulation">
    <text evidence="10">Na(+) is not transported, but it plays an essential structural role and its presence is essential for fluoride channel function.</text>
</comment>
<evidence type="ECO:0000256" key="5">
    <source>
        <dbReference type="ARBA" id="ARBA00023136"/>
    </source>
</evidence>
<dbReference type="Pfam" id="PF02537">
    <property type="entry name" value="CRCB"/>
    <property type="match status" value="1"/>
</dbReference>
<evidence type="ECO:0000313" key="12">
    <source>
        <dbReference type="Proteomes" id="UP000606922"/>
    </source>
</evidence>
<dbReference type="GO" id="GO:0005886">
    <property type="term" value="C:plasma membrane"/>
    <property type="evidence" value="ECO:0007669"/>
    <property type="project" value="UniProtKB-SubCell"/>
</dbReference>
<feature type="binding site" evidence="10">
    <location>
        <position position="74"/>
    </location>
    <ligand>
        <name>Na(+)</name>
        <dbReference type="ChEBI" id="CHEBI:29101"/>
        <note>structural</note>
    </ligand>
</feature>
<comment type="function">
    <text evidence="9 10">Fluoride-specific ion channel. Important for reducing fluoride concentration in the cell, thus reducing its toxicity.</text>
</comment>
<organism evidence="11 12">
    <name type="scientific">Conyzicola nivalis</name>
    <dbReference type="NCBI Taxonomy" id="1477021"/>
    <lineage>
        <taxon>Bacteria</taxon>
        <taxon>Bacillati</taxon>
        <taxon>Actinomycetota</taxon>
        <taxon>Actinomycetes</taxon>
        <taxon>Micrococcales</taxon>
        <taxon>Microbacteriaceae</taxon>
        <taxon>Conyzicola</taxon>
    </lineage>
</organism>
<evidence type="ECO:0000256" key="10">
    <source>
        <dbReference type="HAMAP-Rule" id="MF_00454"/>
    </source>
</evidence>
<keyword evidence="2 10" id="KW-1003">Cell membrane</keyword>
<evidence type="ECO:0000256" key="2">
    <source>
        <dbReference type="ARBA" id="ARBA00022475"/>
    </source>
</evidence>
<feature type="transmembrane region" description="Helical" evidence="10">
    <location>
        <begin position="66"/>
        <end position="84"/>
    </location>
</feature>
<keyword evidence="10" id="KW-0479">Metal-binding</keyword>
<reference evidence="11" key="1">
    <citation type="journal article" date="2014" name="Int. J. Syst. Evol. Microbiol.">
        <title>Complete genome sequence of Corynebacterium casei LMG S-19264T (=DSM 44701T), isolated from a smear-ripened cheese.</title>
        <authorList>
            <consortium name="US DOE Joint Genome Institute (JGI-PGF)"/>
            <person name="Walter F."/>
            <person name="Albersmeier A."/>
            <person name="Kalinowski J."/>
            <person name="Ruckert C."/>
        </authorList>
    </citation>
    <scope>NUCLEOTIDE SEQUENCE</scope>
    <source>
        <strain evidence="11">CGMCC 1.12813</strain>
    </source>
</reference>
<keyword evidence="4 10" id="KW-1133">Transmembrane helix</keyword>
<comment type="similarity">
    <text evidence="7 10">Belongs to the fluoride channel Fluc/FEX (TC 1.A.43) family.</text>
</comment>
<sequence length="121" mass="12240">MTPLLALTVIAAGAVAAVVRYLVSLAFARTPGFPWAVLAVNVAGSLIGGAVLALAERAEVSADLRLILLTGLCGGLTTFSTFSVETVELARTGFTRVAVLSVAANLVLGVGAAALAYLLLR</sequence>
<dbReference type="AlphaFoldDB" id="A0A916SPV5"/>
<evidence type="ECO:0000256" key="6">
    <source>
        <dbReference type="ARBA" id="ARBA00023303"/>
    </source>
</evidence>
<dbReference type="PANTHER" id="PTHR28259">
    <property type="entry name" value="FLUORIDE EXPORT PROTEIN 1-RELATED"/>
    <property type="match status" value="1"/>
</dbReference>
<keyword evidence="10" id="KW-0406">Ion transport</keyword>
<dbReference type="NCBIfam" id="TIGR00494">
    <property type="entry name" value="crcB"/>
    <property type="match status" value="1"/>
</dbReference>
<evidence type="ECO:0000256" key="4">
    <source>
        <dbReference type="ARBA" id="ARBA00022989"/>
    </source>
</evidence>
<evidence type="ECO:0000256" key="7">
    <source>
        <dbReference type="ARBA" id="ARBA00035120"/>
    </source>
</evidence>
<protein>
    <recommendedName>
        <fullName evidence="10">Fluoride-specific ion channel FluC</fullName>
    </recommendedName>
</protein>
<dbReference type="PANTHER" id="PTHR28259:SF1">
    <property type="entry name" value="FLUORIDE EXPORT PROTEIN 1-RELATED"/>
    <property type="match status" value="1"/>
</dbReference>
<dbReference type="EMBL" id="BMGB01000001">
    <property type="protein sequence ID" value="GGB09740.1"/>
    <property type="molecule type" value="Genomic_DNA"/>
</dbReference>